<name>A0A4S4M4C2_9AGAM</name>
<accession>A0A4S4M4C2</accession>
<feature type="domain" description="Protein kinase" evidence="10">
    <location>
        <begin position="294"/>
        <end position="576"/>
    </location>
</feature>
<dbReference type="InterPro" id="IPR036187">
    <property type="entry name" value="DNA_mismatch_repair_MutS_sf"/>
</dbReference>
<evidence type="ECO:0000259" key="10">
    <source>
        <dbReference type="PROSITE" id="PS50011"/>
    </source>
</evidence>
<evidence type="ECO:0000313" key="12">
    <source>
        <dbReference type="Proteomes" id="UP000310158"/>
    </source>
</evidence>
<keyword evidence="3" id="KW-0808">Transferase</keyword>
<evidence type="ECO:0000256" key="9">
    <source>
        <dbReference type="SAM" id="MobiDB-lite"/>
    </source>
</evidence>
<feature type="region of interest" description="Disordered" evidence="9">
    <location>
        <begin position="150"/>
        <end position="177"/>
    </location>
</feature>
<dbReference type="SUPFAM" id="SSF56112">
    <property type="entry name" value="Protein kinase-like (PK-like)"/>
    <property type="match status" value="1"/>
</dbReference>
<dbReference type="Gene3D" id="3.30.200.20">
    <property type="entry name" value="Phosphorylase Kinase, domain 1"/>
    <property type="match status" value="1"/>
</dbReference>
<evidence type="ECO:0000256" key="7">
    <source>
        <dbReference type="ARBA" id="ARBA00047899"/>
    </source>
</evidence>
<keyword evidence="6" id="KW-0067">ATP-binding</keyword>
<reference evidence="11 12" key="1">
    <citation type="submission" date="2019-02" db="EMBL/GenBank/DDBJ databases">
        <title>Genome sequencing of the rare red list fungi Bondarzewia mesenterica.</title>
        <authorList>
            <person name="Buettner E."/>
            <person name="Kellner H."/>
        </authorList>
    </citation>
    <scope>NUCLEOTIDE SEQUENCE [LARGE SCALE GENOMIC DNA]</scope>
    <source>
        <strain evidence="11 12">DSM 108281</strain>
    </source>
</reference>
<organism evidence="11 12">
    <name type="scientific">Bondarzewia mesenterica</name>
    <dbReference type="NCBI Taxonomy" id="1095465"/>
    <lineage>
        <taxon>Eukaryota</taxon>
        <taxon>Fungi</taxon>
        <taxon>Dikarya</taxon>
        <taxon>Basidiomycota</taxon>
        <taxon>Agaricomycotina</taxon>
        <taxon>Agaricomycetes</taxon>
        <taxon>Russulales</taxon>
        <taxon>Bondarzewiaceae</taxon>
        <taxon>Bondarzewia</taxon>
    </lineage>
</organism>
<keyword evidence="5" id="KW-0418">Kinase</keyword>
<evidence type="ECO:0000256" key="6">
    <source>
        <dbReference type="ARBA" id="ARBA00022840"/>
    </source>
</evidence>
<dbReference type="SUPFAM" id="SSF48334">
    <property type="entry name" value="DNA repair protein MutS, domain III"/>
    <property type="match status" value="1"/>
</dbReference>
<dbReference type="CDD" id="cd05123">
    <property type="entry name" value="STKc_AGC"/>
    <property type="match status" value="1"/>
</dbReference>
<dbReference type="InterPro" id="IPR050236">
    <property type="entry name" value="Ser_Thr_kinase_AGC"/>
</dbReference>
<feature type="region of interest" description="Disordered" evidence="9">
    <location>
        <begin position="240"/>
        <end position="266"/>
    </location>
</feature>
<keyword evidence="4" id="KW-0547">Nucleotide-binding</keyword>
<proteinExistence type="predicted"/>
<keyword evidence="2" id="KW-0723">Serine/threonine-protein kinase</keyword>
<dbReference type="PANTHER" id="PTHR24356:SF390">
    <property type="entry name" value="PROTEIN KINASE C, BRAIN ISOZYME-RELATED"/>
    <property type="match status" value="1"/>
</dbReference>
<dbReference type="EC" id="2.7.11.1" evidence="1"/>
<evidence type="ECO:0000256" key="1">
    <source>
        <dbReference type="ARBA" id="ARBA00012513"/>
    </source>
</evidence>
<dbReference type="GO" id="GO:0035556">
    <property type="term" value="P:intracellular signal transduction"/>
    <property type="evidence" value="ECO:0007669"/>
    <property type="project" value="TreeGrafter"/>
</dbReference>
<comment type="caution">
    <text evidence="11">The sequence shown here is derived from an EMBL/GenBank/DDBJ whole genome shotgun (WGS) entry which is preliminary data.</text>
</comment>
<dbReference type="SMART" id="SM00220">
    <property type="entry name" value="S_TKc"/>
    <property type="match status" value="1"/>
</dbReference>
<dbReference type="EMBL" id="SGPL01000031">
    <property type="protein sequence ID" value="THH19992.1"/>
    <property type="molecule type" value="Genomic_DNA"/>
</dbReference>
<dbReference type="InterPro" id="IPR011009">
    <property type="entry name" value="Kinase-like_dom_sf"/>
</dbReference>
<sequence length="607" mass="67800">MVMAIKVVSTPSAPGSYSKLKNKTGEFMLKHAEEDLTRLLTPSTTTSPRNEIAHPFSGAVNSLPKSPASANFTVIDLAAYFTAISNDQLLHRARVWKRFVRVCTDGLESVRVERTIKRVRSDLANGDAADGEEESRRVHEDIQEERIGEVSAAPEEAQEAQSAVEEHSETLRSPKVSVVSAAAPSEALSTTASVVPNGIDEVDSTLPLMSIATKYHTARIPRSQSAYPVKFARLSRIFSPPTSQLDGNTASQTEDDSSINTSCEQKRKLQKRFKSTDLKRELKKLQRKVQVSNFKMMRVLGKGCAGKVLLVRYKSSSDLYALKAIRKQYVLAHQMLQHTLMEQVVLKRMAAEDMDPFVVKLWWSFHNKENLFVVMESHPRGDLATQLAHWGRLGQDRARFYAAEIAEGVKGLHAAGVIYCDLKPENILIAADGHIVLTDLVCNSLLDEEKSQDLVGWPARPTDLKSTFCGTAEYLAPEVIQGLPYGYEVDRWSLAPCSQGTRMLGSWLKQPLVNRHEIPKSQDLAEIFIDDSEARMTLQQYSKSLEKYAKMVEQTLDLAKLERHNYVIEPDHDEWFQKLSMCCSQCGTGSTRSMPKGGLGYILQKPD</sequence>
<evidence type="ECO:0000256" key="4">
    <source>
        <dbReference type="ARBA" id="ARBA00022741"/>
    </source>
</evidence>
<dbReference type="InterPro" id="IPR000719">
    <property type="entry name" value="Prot_kinase_dom"/>
</dbReference>
<dbReference type="Gene3D" id="1.10.1420.10">
    <property type="match status" value="1"/>
</dbReference>
<evidence type="ECO:0000256" key="8">
    <source>
        <dbReference type="ARBA" id="ARBA00048679"/>
    </source>
</evidence>
<dbReference type="Pfam" id="PF00069">
    <property type="entry name" value="Pkinase"/>
    <property type="match status" value="1"/>
</dbReference>
<dbReference type="GO" id="GO:0004674">
    <property type="term" value="F:protein serine/threonine kinase activity"/>
    <property type="evidence" value="ECO:0007669"/>
    <property type="project" value="UniProtKB-KW"/>
</dbReference>
<feature type="compositionally biased region" description="Polar residues" evidence="9">
    <location>
        <begin position="240"/>
        <end position="263"/>
    </location>
</feature>
<evidence type="ECO:0000256" key="2">
    <source>
        <dbReference type="ARBA" id="ARBA00022527"/>
    </source>
</evidence>
<dbReference type="PROSITE" id="PS00108">
    <property type="entry name" value="PROTEIN_KINASE_ST"/>
    <property type="match status" value="1"/>
</dbReference>
<protein>
    <recommendedName>
        <fullName evidence="1">non-specific serine/threonine protein kinase</fullName>
        <ecNumber evidence="1">2.7.11.1</ecNumber>
    </recommendedName>
</protein>
<keyword evidence="12" id="KW-1185">Reference proteome</keyword>
<gene>
    <name evidence="11" type="ORF">EW146_g1285</name>
</gene>
<dbReference type="Gene3D" id="1.10.510.10">
    <property type="entry name" value="Transferase(Phosphotransferase) domain 1"/>
    <property type="match status" value="1"/>
</dbReference>
<feature type="compositionally biased region" description="Low complexity" evidence="9">
    <location>
        <begin position="150"/>
        <end position="163"/>
    </location>
</feature>
<evidence type="ECO:0000256" key="3">
    <source>
        <dbReference type="ARBA" id="ARBA00022679"/>
    </source>
</evidence>
<dbReference type="OrthoDB" id="63267at2759"/>
<dbReference type="GO" id="GO:0005524">
    <property type="term" value="F:ATP binding"/>
    <property type="evidence" value="ECO:0007669"/>
    <property type="project" value="UniProtKB-KW"/>
</dbReference>
<dbReference type="InterPro" id="IPR008271">
    <property type="entry name" value="Ser/Thr_kinase_AS"/>
</dbReference>
<evidence type="ECO:0000313" key="11">
    <source>
        <dbReference type="EMBL" id="THH19992.1"/>
    </source>
</evidence>
<dbReference type="PANTHER" id="PTHR24356">
    <property type="entry name" value="SERINE/THREONINE-PROTEIN KINASE"/>
    <property type="match status" value="1"/>
</dbReference>
<comment type="catalytic activity">
    <reaction evidence="8">
        <text>L-seryl-[protein] + ATP = O-phospho-L-seryl-[protein] + ADP + H(+)</text>
        <dbReference type="Rhea" id="RHEA:17989"/>
        <dbReference type="Rhea" id="RHEA-COMP:9863"/>
        <dbReference type="Rhea" id="RHEA-COMP:11604"/>
        <dbReference type="ChEBI" id="CHEBI:15378"/>
        <dbReference type="ChEBI" id="CHEBI:29999"/>
        <dbReference type="ChEBI" id="CHEBI:30616"/>
        <dbReference type="ChEBI" id="CHEBI:83421"/>
        <dbReference type="ChEBI" id="CHEBI:456216"/>
        <dbReference type="EC" id="2.7.11.1"/>
    </reaction>
</comment>
<dbReference type="InterPro" id="IPR045270">
    <property type="entry name" value="STKc_AGC"/>
</dbReference>
<evidence type="ECO:0000256" key="5">
    <source>
        <dbReference type="ARBA" id="ARBA00022777"/>
    </source>
</evidence>
<dbReference type="AlphaFoldDB" id="A0A4S4M4C2"/>
<comment type="catalytic activity">
    <reaction evidence="7">
        <text>L-threonyl-[protein] + ATP = O-phospho-L-threonyl-[protein] + ADP + H(+)</text>
        <dbReference type="Rhea" id="RHEA:46608"/>
        <dbReference type="Rhea" id="RHEA-COMP:11060"/>
        <dbReference type="Rhea" id="RHEA-COMP:11605"/>
        <dbReference type="ChEBI" id="CHEBI:15378"/>
        <dbReference type="ChEBI" id="CHEBI:30013"/>
        <dbReference type="ChEBI" id="CHEBI:30616"/>
        <dbReference type="ChEBI" id="CHEBI:61977"/>
        <dbReference type="ChEBI" id="CHEBI:456216"/>
        <dbReference type="EC" id="2.7.11.1"/>
    </reaction>
</comment>
<dbReference type="Proteomes" id="UP000310158">
    <property type="component" value="Unassembled WGS sequence"/>
</dbReference>
<dbReference type="PROSITE" id="PS50011">
    <property type="entry name" value="PROTEIN_KINASE_DOM"/>
    <property type="match status" value="1"/>
</dbReference>